<evidence type="ECO:0000259" key="3">
    <source>
        <dbReference type="Pfam" id="PF01464"/>
    </source>
</evidence>
<dbReference type="PANTHER" id="PTHR37423:SF2">
    <property type="entry name" value="MEMBRANE-BOUND LYTIC MUREIN TRANSGLYCOSYLASE C"/>
    <property type="match status" value="1"/>
</dbReference>
<gene>
    <name evidence="4" type="ORF">IWH25_16890</name>
</gene>
<accession>A0A974SNM0</accession>
<name>A0A974SNM0_9RHOO</name>
<feature type="domain" description="Transglycosylase SLT" evidence="3">
    <location>
        <begin position="116"/>
        <end position="193"/>
    </location>
</feature>
<dbReference type="RefSeq" id="WP_203386925.1">
    <property type="nucleotide sequence ID" value="NZ_CP064781.1"/>
</dbReference>
<dbReference type="InterPro" id="IPR008258">
    <property type="entry name" value="Transglycosylase_SLT_dom_1"/>
</dbReference>
<dbReference type="Gene3D" id="1.10.530.10">
    <property type="match status" value="1"/>
</dbReference>
<dbReference type="PANTHER" id="PTHR37423">
    <property type="entry name" value="SOLUBLE LYTIC MUREIN TRANSGLYCOSYLASE-RELATED"/>
    <property type="match status" value="1"/>
</dbReference>
<evidence type="ECO:0000313" key="5">
    <source>
        <dbReference type="Proteomes" id="UP000663444"/>
    </source>
</evidence>
<keyword evidence="2" id="KW-0812">Transmembrane</keyword>
<protein>
    <submittedName>
        <fullName evidence="4">Lytic transglycosylase domain-containing protein</fullName>
    </submittedName>
</protein>
<comment type="similarity">
    <text evidence="1">Belongs to the transglycosylase Slt family.</text>
</comment>
<feature type="transmembrane region" description="Helical" evidence="2">
    <location>
        <begin position="20"/>
        <end position="41"/>
    </location>
</feature>
<dbReference type="Pfam" id="PF01464">
    <property type="entry name" value="SLT"/>
    <property type="match status" value="1"/>
</dbReference>
<dbReference type="SUPFAM" id="SSF53955">
    <property type="entry name" value="Lysozyme-like"/>
    <property type="match status" value="1"/>
</dbReference>
<evidence type="ECO:0000256" key="1">
    <source>
        <dbReference type="ARBA" id="ARBA00007734"/>
    </source>
</evidence>
<evidence type="ECO:0000313" key="4">
    <source>
        <dbReference type="EMBL" id="QRJ63398.1"/>
    </source>
</evidence>
<keyword evidence="2" id="KW-0472">Membrane</keyword>
<keyword evidence="2" id="KW-1133">Transmembrane helix</keyword>
<dbReference type="InterPro" id="IPR023346">
    <property type="entry name" value="Lysozyme-like_dom_sf"/>
</dbReference>
<evidence type="ECO:0000256" key="2">
    <source>
        <dbReference type="SAM" id="Phobius"/>
    </source>
</evidence>
<reference evidence="4" key="1">
    <citation type="submission" date="2020-11" db="EMBL/GenBank/DDBJ databases">
        <title>Azospira restricta DSM 18626 genome sequence.</title>
        <authorList>
            <person name="Moe W.M."/>
        </authorList>
    </citation>
    <scope>NUCLEOTIDE SEQUENCE</scope>
    <source>
        <strain evidence="4">DSM 18626</strain>
    </source>
</reference>
<sequence>MSATIDLKPSMLRATTVVAGVFQVILMAAGVFFIVALLGLYRGDSRALEHLRVLLPQETAAAALPAAAPEAVPVSEAPAADPLTPRMRAALESVARRYRVSMDALEPIFGAAEIAGRDLRLDPLLIVAVIAVESRFNPFSESVVGAQGLMQVMPRFHQDKLPKGADELSFFDPVVNVRVGARVLKESIQRNGGLIPGLQQFAGAADDAEQRYAGKVLAEKARLESVAARLRARSA</sequence>
<dbReference type="KEGG" id="ares:IWH25_16890"/>
<dbReference type="EMBL" id="CP064781">
    <property type="protein sequence ID" value="QRJ63398.1"/>
    <property type="molecule type" value="Genomic_DNA"/>
</dbReference>
<keyword evidence="5" id="KW-1185">Reference proteome</keyword>
<organism evidence="4 5">
    <name type="scientific">Azospira restricta</name>
    <dbReference type="NCBI Taxonomy" id="404405"/>
    <lineage>
        <taxon>Bacteria</taxon>
        <taxon>Pseudomonadati</taxon>
        <taxon>Pseudomonadota</taxon>
        <taxon>Betaproteobacteria</taxon>
        <taxon>Rhodocyclales</taxon>
        <taxon>Rhodocyclaceae</taxon>
        <taxon>Azospira</taxon>
    </lineage>
</organism>
<dbReference type="AlphaFoldDB" id="A0A974SNM0"/>
<dbReference type="Proteomes" id="UP000663444">
    <property type="component" value="Chromosome"/>
</dbReference>
<proteinExistence type="inferred from homology"/>